<proteinExistence type="predicted"/>
<protein>
    <submittedName>
        <fullName evidence="3">Glycosyltransferase family 1 protein</fullName>
    </submittedName>
</protein>
<dbReference type="InterPro" id="IPR001296">
    <property type="entry name" value="Glyco_trans_1"/>
</dbReference>
<dbReference type="Gene3D" id="3.40.50.2000">
    <property type="entry name" value="Glycogen Phosphorylase B"/>
    <property type="match status" value="1"/>
</dbReference>
<comment type="caution">
    <text evidence="3">The sequence shown here is derived from an EMBL/GenBank/DDBJ whole genome shotgun (WGS) entry which is preliminary data.</text>
</comment>
<evidence type="ECO:0000259" key="2">
    <source>
        <dbReference type="Pfam" id="PF00534"/>
    </source>
</evidence>
<dbReference type="GO" id="GO:0016757">
    <property type="term" value="F:glycosyltransferase activity"/>
    <property type="evidence" value="ECO:0007669"/>
    <property type="project" value="InterPro"/>
</dbReference>
<organism evidence="3 4">
    <name type="scientific">Vibrio pectenicida</name>
    <dbReference type="NCBI Taxonomy" id="62763"/>
    <lineage>
        <taxon>Bacteria</taxon>
        <taxon>Pseudomonadati</taxon>
        <taxon>Pseudomonadota</taxon>
        <taxon>Gammaproteobacteria</taxon>
        <taxon>Vibrionales</taxon>
        <taxon>Vibrionaceae</taxon>
        <taxon>Vibrio</taxon>
    </lineage>
</organism>
<sequence>MGKSSVNKTLIFDPITFKGGSKLATTEALRLCKKDSNHFIIATVQPDFWKEGKLSQFHSTEVVTLPLSKALAKVHYGVLYWLNQLYTCLYLLFILMKHRSITRAIGASGPGMDMALYLVKMVKDIEIIQFVHGPVGNSRSIGYCLTVADKVFHLPSCRPTLAKALETYLKHKTGIQDCQALVESYLISSAYHEFVNGLAEENWPTRSQADVPIFYWAASLLKWKGLDVFVEALQHAAKLRPIAANICYIRPVDTSIPTSTAPISIQHVNWYQDPQELDLIRSQSSIFVSTSHNEPFGLSILEALAAGMCVVIPQDGSYWDKRLIHNKNCIKYLPNDSNSLCDALLYAAKDTANFQRCVENGLNVAQKYKAEIRYLDFVKTMDSNPYLKVSRAPNPLGQ</sequence>
<dbReference type="EMBL" id="RSFA01000107">
    <property type="protein sequence ID" value="RSD29811.1"/>
    <property type="molecule type" value="Genomic_DNA"/>
</dbReference>
<dbReference type="AlphaFoldDB" id="A0A3R9F632"/>
<evidence type="ECO:0000313" key="4">
    <source>
        <dbReference type="Proteomes" id="UP000269041"/>
    </source>
</evidence>
<accession>A0A3R9F632</accession>
<dbReference type="Proteomes" id="UP000269041">
    <property type="component" value="Unassembled WGS sequence"/>
</dbReference>
<keyword evidence="1" id="KW-0472">Membrane</keyword>
<keyword evidence="4" id="KW-1185">Reference proteome</keyword>
<reference evidence="3 4" key="1">
    <citation type="submission" date="2018-12" db="EMBL/GenBank/DDBJ databases">
        <title>Genomic taxonomy of the Vibrionaceae family.</title>
        <authorList>
            <person name="Gomez-Gil B."/>
            <person name="Enciso-Ibarra K."/>
        </authorList>
    </citation>
    <scope>NUCLEOTIDE SEQUENCE [LARGE SCALE GENOMIC DNA]</scope>
    <source>
        <strain evidence="3 4">CAIM 594</strain>
    </source>
</reference>
<evidence type="ECO:0000256" key="1">
    <source>
        <dbReference type="SAM" id="Phobius"/>
    </source>
</evidence>
<keyword evidence="1" id="KW-0812">Transmembrane</keyword>
<name>A0A3R9F632_9VIBR</name>
<feature type="domain" description="Glycosyl transferase family 1" evidence="2">
    <location>
        <begin position="205"/>
        <end position="361"/>
    </location>
</feature>
<gene>
    <name evidence="3" type="ORF">EJA03_17220</name>
</gene>
<dbReference type="OrthoDB" id="9802525at2"/>
<evidence type="ECO:0000313" key="3">
    <source>
        <dbReference type="EMBL" id="RSD29811.1"/>
    </source>
</evidence>
<dbReference type="SUPFAM" id="SSF53756">
    <property type="entry name" value="UDP-Glycosyltransferase/glycogen phosphorylase"/>
    <property type="match status" value="1"/>
</dbReference>
<feature type="transmembrane region" description="Helical" evidence="1">
    <location>
        <begin position="78"/>
        <end position="96"/>
    </location>
</feature>
<keyword evidence="3" id="KW-0808">Transferase</keyword>
<dbReference type="RefSeq" id="WP_125322974.1">
    <property type="nucleotide sequence ID" value="NZ_AP024889.1"/>
</dbReference>
<keyword evidence="1" id="KW-1133">Transmembrane helix</keyword>
<dbReference type="Pfam" id="PF00534">
    <property type="entry name" value="Glycos_transf_1"/>
    <property type="match status" value="1"/>
</dbReference>